<dbReference type="GO" id="GO:0006506">
    <property type="term" value="P:GPI anchor biosynthetic process"/>
    <property type="evidence" value="ECO:0007669"/>
    <property type="project" value="UniProtKB-KW"/>
</dbReference>
<feature type="transmembrane region" description="Helical" evidence="11">
    <location>
        <begin position="143"/>
        <end position="163"/>
    </location>
</feature>
<reference evidence="12" key="1">
    <citation type="submission" date="2022-03" db="EMBL/GenBank/DDBJ databases">
        <title>Cryobacterium sp. nov. strain ZS14-85, isolated from Antarctic soil.</title>
        <authorList>
            <person name="Li J."/>
            <person name="Niu G."/>
        </authorList>
    </citation>
    <scope>NUCLEOTIDE SEQUENCE</scope>
    <source>
        <strain evidence="12">ZS14-85</strain>
    </source>
</reference>
<feature type="transmembrane region" description="Helical" evidence="11">
    <location>
        <begin position="175"/>
        <end position="196"/>
    </location>
</feature>
<evidence type="ECO:0000256" key="10">
    <source>
        <dbReference type="SAM" id="MobiDB-lite"/>
    </source>
</evidence>
<comment type="subcellular location">
    <subcellularLocation>
        <location evidence="1">Endoplasmic reticulum membrane</location>
        <topology evidence="1">Multi-pass membrane protein</topology>
    </subcellularLocation>
</comment>
<evidence type="ECO:0000256" key="3">
    <source>
        <dbReference type="ARBA" id="ARBA00022502"/>
    </source>
</evidence>
<keyword evidence="9 11" id="KW-0472">Membrane</keyword>
<evidence type="ECO:0000313" key="12">
    <source>
        <dbReference type="EMBL" id="MCI4659878.1"/>
    </source>
</evidence>
<sequence length="428" mass="47008">MSTGAPLRPSQGPPLEQGRVPVPAARPPAVKRMLPARWRARARLAPWWAAVAGIWVLSRLVTTTLVLILARVQGANPWTGASPGYFDFANIWDARWYNIVATSGYPAVLPITSSGHVGENAWAFLPGYPAVVRVVMFLSGAPWAPAAVIVSLAFSLGAALLFYRVMLRVQGRGTALFAVVLFCVAPLAPILQFGYAESMYLFFLTLALLLLLERRYVLLFPVIAVMAFTRPSGLAFALALGFHVVHRWLTRRNDPFPVPERILAASVTAFSALSGFAWPLIAWIATGSATAYTETELAWRSSYIGYQELVPFTAWFQGGVWWLGQPLGIVVVLVLVVGFAAALFAPAVRRLGVDLRFWLAAYGLYLFAVFFPQSSTFRLLMPMFPLLGAIAQPKRLSYRIAIVVLCILGQWGWLLICWGVDGADWTPP</sequence>
<name>A0AA41R0P7_9MICO</name>
<evidence type="ECO:0008006" key="14">
    <source>
        <dbReference type="Google" id="ProtNLM"/>
    </source>
</evidence>
<dbReference type="InterPro" id="IPR007315">
    <property type="entry name" value="PIG-V/Gpi18"/>
</dbReference>
<keyword evidence="6 11" id="KW-0812">Transmembrane</keyword>
<keyword evidence="13" id="KW-1185">Reference proteome</keyword>
<dbReference type="GO" id="GO:0031501">
    <property type="term" value="C:mannosyltransferase complex"/>
    <property type="evidence" value="ECO:0007669"/>
    <property type="project" value="TreeGrafter"/>
</dbReference>
<evidence type="ECO:0000256" key="8">
    <source>
        <dbReference type="ARBA" id="ARBA00022989"/>
    </source>
</evidence>
<proteinExistence type="predicted"/>
<keyword evidence="7" id="KW-0256">Endoplasmic reticulum</keyword>
<comment type="pathway">
    <text evidence="2">Glycolipid biosynthesis; glycosylphosphatidylinositol-anchor biosynthesis.</text>
</comment>
<evidence type="ECO:0000256" key="6">
    <source>
        <dbReference type="ARBA" id="ARBA00022692"/>
    </source>
</evidence>
<dbReference type="RefSeq" id="WP_243013336.1">
    <property type="nucleotide sequence ID" value="NZ_JALGAR010000007.1"/>
</dbReference>
<feature type="transmembrane region" description="Helical" evidence="11">
    <location>
        <begin position="357"/>
        <end position="376"/>
    </location>
</feature>
<feature type="transmembrane region" description="Helical" evidence="11">
    <location>
        <begin position="47"/>
        <end position="70"/>
    </location>
</feature>
<comment type="caution">
    <text evidence="12">The sequence shown here is derived from an EMBL/GenBank/DDBJ whole genome shotgun (WGS) entry which is preliminary data.</text>
</comment>
<evidence type="ECO:0000256" key="9">
    <source>
        <dbReference type="ARBA" id="ARBA00023136"/>
    </source>
</evidence>
<evidence type="ECO:0000256" key="4">
    <source>
        <dbReference type="ARBA" id="ARBA00022676"/>
    </source>
</evidence>
<feature type="transmembrane region" description="Helical" evidence="11">
    <location>
        <begin position="216"/>
        <end position="242"/>
    </location>
</feature>
<keyword evidence="8 11" id="KW-1133">Transmembrane helix</keyword>
<dbReference type="PANTHER" id="PTHR12468:SF2">
    <property type="entry name" value="GPI MANNOSYLTRANSFERASE 2"/>
    <property type="match status" value="1"/>
</dbReference>
<dbReference type="GO" id="GO:0000009">
    <property type="term" value="F:alpha-1,6-mannosyltransferase activity"/>
    <property type="evidence" value="ECO:0007669"/>
    <property type="project" value="InterPro"/>
</dbReference>
<evidence type="ECO:0000256" key="1">
    <source>
        <dbReference type="ARBA" id="ARBA00004477"/>
    </source>
</evidence>
<evidence type="ECO:0000256" key="2">
    <source>
        <dbReference type="ARBA" id="ARBA00004687"/>
    </source>
</evidence>
<keyword evidence="5" id="KW-0808">Transferase</keyword>
<evidence type="ECO:0000256" key="7">
    <source>
        <dbReference type="ARBA" id="ARBA00022824"/>
    </source>
</evidence>
<feature type="region of interest" description="Disordered" evidence="10">
    <location>
        <begin position="1"/>
        <end position="22"/>
    </location>
</feature>
<evidence type="ECO:0000313" key="13">
    <source>
        <dbReference type="Proteomes" id="UP001165341"/>
    </source>
</evidence>
<evidence type="ECO:0000256" key="11">
    <source>
        <dbReference type="SAM" id="Phobius"/>
    </source>
</evidence>
<feature type="transmembrane region" description="Helical" evidence="11">
    <location>
        <begin position="262"/>
        <end position="285"/>
    </location>
</feature>
<dbReference type="Proteomes" id="UP001165341">
    <property type="component" value="Unassembled WGS sequence"/>
</dbReference>
<evidence type="ECO:0000256" key="5">
    <source>
        <dbReference type="ARBA" id="ARBA00022679"/>
    </source>
</evidence>
<protein>
    <recommendedName>
        <fullName evidence="14">Mannosyltransferase PIG-V</fullName>
    </recommendedName>
</protein>
<dbReference type="EMBL" id="JALGAR010000007">
    <property type="protein sequence ID" value="MCI4659878.1"/>
    <property type="molecule type" value="Genomic_DNA"/>
</dbReference>
<feature type="transmembrane region" description="Helical" evidence="11">
    <location>
        <begin position="320"/>
        <end position="345"/>
    </location>
</feature>
<keyword evidence="3" id="KW-0337">GPI-anchor biosynthesis</keyword>
<feature type="transmembrane region" description="Helical" evidence="11">
    <location>
        <begin position="396"/>
        <end position="420"/>
    </location>
</feature>
<dbReference type="PANTHER" id="PTHR12468">
    <property type="entry name" value="GPI MANNOSYLTRANSFERASE 2"/>
    <property type="match status" value="1"/>
</dbReference>
<keyword evidence="4" id="KW-0328">Glycosyltransferase</keyword>
<gene>
    <name evidence="12" type="ORF">MQH31_18885</name>
</gene>
<accession>A0AA41R0P7</accession>
<organism evidence="12 13">
    <name type="scientific">Cryobacterium zhongshanensis</name>
    <dbReference type="NCBI Taxonomy" id="2928153"/>
    <lineage>
        <taxon>Bacteria</taxon>
        <taxon>Bacillati</taxon>
        <taxon>Actinomycetota</taxon>
        <taxon>Actinomycetes</taxon>
        <taxon>Micrococcales</taxon>
        <taxon>Microbacteriaceae</taxon>
        <taxon>Cryobacterium</taxon>
    </lineage>
</organism>
<dbReference type="AlphaFoldDB" id="A0AA41R0P7"/>
<dbReference type="GO" id="GO:0016020">
    <property type="term" value="C:membrane"/>
    <property type="evidence" value="ECO:0007669"/>
    <property type="project" value="GOC"/>
</dbReference>
<dbReference type="GO" id="GO:0004376">
    <property type="term" value="F:GPI mannosyltransferase activity"/>
    <property type="evidence" value="ECO:0007669"/>
    <property type="project" value="InterPro"/>
</dbReference>